<evidence type="ECO:0000259" key="5">
    <source>
        <dbReference type="PROSITE" id="PS50901"/>
    </source>
</evidence>
<dbReference type="InterPro" id="IPR050206">
    <property type="entry name" value="FtsK/SpoIIIE/SftA"/>
</dbReference>
<evidence type="ECO:0000256" key="3">
    <source>
        <dbReference type="PROSITE-ProRule" id="PRU00289"/>
    </source>
</evidence>
<dbReference type="CDD" id="cd01127">
    <property type="entry name" value="TrwB_TraG_TraD_VirD4"/>
    <property type="match status" value="1"/>
</dbReference>
<keyword evidence="2 3" id="KW-0067">ATP-binding</keyword>
<feature type="transmembrane region" description="Helical" evidence="4">
    <location>
        <begin position="55"/>
        <end position="76"/>
    </location>
</feature>
<accession>A0ABN2HM10</accession>
<dbReference type="SUPFAM" id="SSF52540">
    <property type="entry name" value="P-loop containing nucleoside triphosphate hydrolases"/>
    <property type="match status" value="2"/>
</dbReference>
<sequence length="918" mass="97217">MLGQVPASPSPPRERVVRLPQTDSREHAAGGALIAPLVPILGALVLWAVTGSLLTLWFAALGPLMLVGGVVDRRWLARRARRRRRRADVRRRSEALRSLAEAHERERTDRWLRAPDIWGLLSRPQEIWRHVPPRVGWVVFGSGRARSETRVEGTGDDAGLADEADVLCDAPVGIPLRGRIDVCGSATLAQGAMRAILAQVCLVHPPGRWQVLGAVEAGFPEVAALPHVRVGAPRRLHVGVADAAHEVVRADDVQLILSTPALARGESVVHLGSAPQQASARVVATIDVSGDVVSAAPQLLSATQLAVVAGILAEQWREPVDGGPMALADLLESGEVPPDAAVGLPVPIGVARDAVCEVDLVRHGPHAVVTGVTGAGKSELLRTWVIALCARYSPEQVNIALADFKGGTAFAALAALPHVAGLITDLDDATARRALLSLRAEIRYREAALVADGVREIGESGALPRLVVVVDEFAALMNAHAELAALFVDLAARGRALGIHLILGTQRAQGVFRDALLANCPLRLSLRAADAADSRLMLDTDDAASLPSGVGAALLRRAGDVHARGLRVVAADDEVLSTAVGRWDHHPIRPPWLPPLPEVIALADLPRLPGTFLLGVADEPDLQRQRPIGIPAGARGMCVVGATGSGTSTALATVAEQQPDPLEWISAADLEHAWDVLSATSAEPRRGLVIDGADALLARFPQEYAAAALRLIEQIVRAGGGGRPVLLGAEHLGGALARVADLLPHRLLLRQRSKSDHLAHGGRPELWSPNAPSGRGHLDGLEVHVARAALPDDSAPARVREVWTPTRGRTAWVTRDTPRARATAESWEAAGIGIRGLGEPDSAGSVVRADPDGWQRAWGEFTAMRLAGTVLIDVSCAAEYRVLTGERELAPYCDPGSGASWLLEPGARVRRVHTAPER</sequence>
<dbReference type="Pfam" id="PF01580">
    <property type="entry name" value="FtsK_SpoIIIE"/>
    <property type="match status" value="2"/>
</dbReference>
<protein>
    <recommendedName>
        <fullName evidence="5">FtsK domain-containing protein</fullName>
    </recommendedName>
</protein>
<keyword evidence="4" id="KW-0472">Membrane</keyword>
<evidence type="ECO:0000256" key="2">
    <source>
        <dbReference type="ARBA" id="ARBA00022840"/>
    </source>
</evidence>
<reference evidence="6 7" key="1">
    <citation type="journal article" date="2019" name="Int. J. Syst. Evol. Microbiol.">
        <title>The Global Catalogue of Microorganisms (GCM) 10K type strain sequencing project: providing services to taxonomists for standard genome sequencing and annotation.</title>
        <authorList>
            <consortium name="The Broad Institute Genomics Platform"/>
            <consortium name="The Broad Institute Genome Sequencing Center for Infectious Disease"/>
            <person name="Wu L."/>
            <person name="Ma J."/>
        </authorList>
    </citation>
    <scope>NUCLEOTIDE SEQUENCE [LARGE SCALE GENOMIC DNA]</scope>
    <source>
        <strain evidence="6 7">JCM 15577</strain>
    </source>
</reference>
<proteinExistence type="predicted"/>
<dbReference type="PROSITE" id="PS50901">
    <property type="entry name" value="FTSK"/>
    <property type="match status" value="1"/>
</dbReference>
<evidence type="ECO:0000313" key="7">
    <source>
        <dbReference type="Proteomes" id="UP001501690"/>
    </source>
</evidence>
<keyword evidence="1 3" id="KW-0547">Nucleotide-binding</keyword>
<keyword evidence="4" id="KW-1133">Transmembrane helix</keyword>
<keyword evidence="4" id="KW-0812">Transmembrane</keyword>
<dbReference type="InterPro" id="IPR002543">
    <property type="entry name" value="FtsK_dom"/>
</dbReference>
<dbReference type="PANTHER" id="PTHR22683:SF1">
    <property type="entry name" value="TYPE VII SECRETION SYSTEM PROTEIN ESSC"/>
    <property type="match status" value="1"/>
</dbReference>
<evidence type="ECO:0000256" key="4">
    <source>
        <dbReference type="SAM" id="Phobius"/>
    </source>
</evidence>
<feature type="binding site" evidence="3">
    <location>
        <begin position="371"/>
        <end position="378"/>
    </location>
    <ligand>
        <name>ATP</name>
        <dbReference type="ChEBI" id="CHEBI:30616"/>
    </ligand>
</feature>
<evidence type="ECO:0000313" key="6">
    <source>
        <dbReference type="EMBL" id="GAA1690068.1"/>
    </source>
</evidence>
<feature type="transmembrane region" description="Helical" evidence="4">
    <location>
        <begin position="28"/>
        <end position="49"/>
    </location>
</feature>
<evidence type="ECO:0000256" key="1">
    <source>
        <dbReference type="ARBA" id="ARBA00022741"/>
    </source>
</evidence>
<gene>
    <name evidence="6" type="ORF">GCM10009808_03810</name>
</gene>
<comment type="caution">
    <text evidence="6">The sequence shown here is derived from an EMBL/GenBank/DDBJ whole genome shotgun (WGS) entry which is preliminary data.</text>
</comment>
<dbReference type="Proteomes" id="UP001501690">
    <property type="component" value="Unassembled WGS sequence"/>
</dbReference>
<dbReference type="Gene3D" id="3.40.50.300">
    <property type="entry name" value="P-loop containing nucleotide triphosphate hydrolases"/>
    <property type="match status" value="2"/>
</dbReference>
<keyword evidence="7" id="KW-1185">Reference proteome</keyword>
<feature type="domain" description="FtsK" evidence="5">
    <location>
        <begin position="352"/>
        <end position="535"/>
    </location>
</feature>
<name>A0ABN2HM10_9MICO</name>
<dbReference type="InterPro" id="IPR027417">
    <property type="entry name" value="P-loop_NTPase"/>
</dbReference>
<organism evidence="6 7">
    <name type="scientific">Microbacterium sediminicola</name>
    <dbReference type="NCBI Taxonomy" id="415210"/>
    <lineage>
        <taxon>Bacteria</taxon>
        <taxon>Bacillati</taxon>
        <taxon>Actinomycetota</taxon>
        <taxon>Actinomycetes</taxon>
        <taxon>Micrococcales</taxon>
        <taxon>Microbacteriaceae</taxon>
        <taxon>Microbacterium</taxon>
    </lineage>
</organism>
<dbReference type="PANTHER" id="PTHR22683">
    <property type="entry name" value="SPORULATION PROTEIN RELATED"/>
    <property type="match status" value="1"/>
</dbReference>
<dbReference type="EMBL" id="BAAAPL010000001">
    <property type="protein sequence ID" value="GAA1690068.1"/>
    <property type="molecule type" value="Genomic_DNA"/>
</dbReference>